<accession>A0A0F8Y4G6</accession>
<protein>
    <submittedName>
        <fullName evidence="2">Uncharacterized protein</fullName>
    </submittedName>
</protein>
<evidence type="ECO:0000313" key="2">
    <source>
        <dbReference type="EMBL" id="KKK76188.1"/>
    </source>
</evidence>
<comment type="caution">
    <text evidence="2">The sequence shown here is derived from an EMBL/GenBank/DDBJ whole genome shotgun (WGS) entry which is preliminary data.</text>
</comment>
<keyword evidence="1" id="KW-0812">Transmembrane</keyword>
<feature type="non-terminal residue" evidence="2">
    <location>
        <position position="1"/>
    </location>
</feature>
<proteinExistence type="predicted"/>
<feature type="transmembrane region" description="Helical" evidence="1">
    <location>
        <begin position="12"/>
        <end position="42"/>
    </location>
</feature>
<dbReference type="EMBL" id="LAZR01055520">
    <property type="protein sequence ID" value="KKK76188.1"/>
    <property type="molecule type" value="Genomic_DNA"/>
</dbReference>
<name>A0A0F8Y4G6_9ZZZZ</name>
<evidence type="ECO:0000256" key="1">
    <source>
        <dbReference type="SAM" id="Phobius"/>
    </source>
</evidence>
<organism evidence="2">
    <name type="scientific">marine sediment metagenome</name>
    <dbReference type="NCBI Taxonomy" id="412755"/>
    <lineage>
        <taxon>unclassified sequences</taxon>
        <taxon>metagenomes</taxon>
        <taxon>ecological metagenomes</taxon>
    </lineage>
</organism>
<keyword evidence="1" id="KW-1133">Transmembrane helix</keyword>
<reference evidence="2" key="1">
    <citation type="journal article" date="2015" name="Nature">
        <title>Complex archaea that bridge the gap between prokaryotes and eukaryotes.</title>
        <authorList>
            <person name="Spang A."/>
            <person name="Saw J.H."/>
            <person name="Jorgensen S.L."/>
            <person name="Zaremba-Niedzwiedzka K."/>
            <person name="Martijn J."/>
            <person name="Lind A.E."/>
            <person name="van Eijk R."/>
            <person name="Schleper C."/>
            <person name="Guy L."/>
            <person name="Ettema T.J."/>
        </authorList>
    </citation>
    <scope>NUCLEOTIDE SEQUENCE</scope>
</reference>
<sequence>RRTNKFRTNTRMFFWVICLKSTFSAAFIEDLSVAVIFVPMIIKASEKMKTNPTPILL</sequence>
<keyword evidence="1" id="KW-0472">Membrane</keyword>
<dbReference type="AlphaFoldDB" id="A0A0F8Y4G6"/>
<gene>
    <name evidence="2" type="ORF">LCGC14_2866180</name>
</gene>